<reference evidence="4 5" key="1">
    <citation type="submission" date="2022-11" db="EMBL/GenBank/DDBJ databases">
        <title>Minimal conservation of predation-associated metabolite biosynthetic gene clusters underscores biosynthetic potential of Myxococcota including descriptions for ten novel species: Archangium lansinium sp. nov., Myxococcus landrumus sp. nov., Nannocystis bai.</title>
        <authorList>
            <person name="Ahearne A."/>
            <person name="Stevens C."/>
            <person name="Dowd S."/>
        </authorList>
    </citation>
    <scope>NUCLEOTIDE SEQUENCE [LARGE SCALE GENOMIC DNA]</scope>
    <source>
        <strain evidence="4 5">NCELM</strain>
    </source>
</reference>
<dbReference type="Pfam" id="PF13474">
    <property type="entry name" value="SnoaL_3"/>
    <property type="match status" value="1"/>
</dbReference>
<dbReference type="InterPro" id="IPR032710">
    <property type="entry name" value="NTF2-like_dom_sf"/>
</dbReference>
<comment type="similarity">
    <text evidence="1">Belongs to the AHA1 family.</text>
</comment>
<evidence type="ECO:0000313" key="4">
    <source>
        <dbReference type="EMBL" id="MDC0672749.1"/>
    </source>
</evidence>
<dbReference type="CDD" id="cd07814">
    <property type="entry name" value="SRPBCC_CalC_Aha1-like"/>
    <property type="match status" value="1"/>
</dbReference>
<dbReference type="RefSeq" id="WP_272004767.1">
    <property type="nucleotide sequence ID" value="NZ_JAQNDN010000019.1"/>
</dbReference>
<comment type="caution">
    <text evidence="4">The sequence shown here is derived from an EMBL/GenBank/DDBJ whole genome shotgun (WGS) entry which is preliminary data.</text>
</comment>
<dbReference type="SUPFAM" id="SSF55961">
    <property type="entry name" value="Bet v1-like"/>
    <property type="match status" value="1"/>
</dbReference>
<dbReference type="Gene3D" id="3.10.450.50">
    <property type="match status" value="1"/>
</dbReference>
<feature type="domain" description="Activator of Hsp90 ATPase homologue 1/2-like C-terminal" evidence="2">
    <location>
        <begin position="8"/>
        <end position="136"/>
    </location>
</feature>
<keyword evidence="5" id="KW-1185">Reference proteome</keyword>
<feature type="domain" description="SnoaL-like" evidence="3">
    <location>
        <begin position="152"/>
        <end position="272"/>
    </location>
</feature>
<evidence type="ECO:0000259" key="2">
    <source>
        <dbReference type="Pfam" id="PF08327"/>
    </source>
</evidence>
<dbReference type="EMBL" id="JAQNDN010000019">
    <property type="protein sequence ID" value="MDC0672749.1"/>
    <property type="molecule type" value="Genomic_DNA"/>
</dbReference>
<dbReference type="Pfam" id="PF08327">
    <property type="entry name" value="AHSA1"/>
    <property type="match status" value="1"/>
</dbReference>
<proteinExistence type="inferred from homology"/>
<dbReference type="InterPro" id="IPR037401">
    <property type="entry name" value="SnoaL-like"/>
</dbReference>
<dbReference type="SUPFAM" id="SSF54427">
    <property type="entry name" value="NTF2-like"/>
    <property type="match status" value="1"/>
</dbReference>
<evidence type="ECO:0000256" key="1">
    <source>
        <dbReference type="ARBA" id="ARBA00006817"/>
    </source>
</evidence>
<sequence length="285" mass="32199">MIVRLFEAPRELVFRNWIDPEHVQEWFAPDGYTTTHCRIDARPGGAWRVEYRSSRGEPYIEHGRFLEVCAPERLVFSLTQEHAGGRGRETVVTVSFAQFGALTEMHFRQTGFDSAEWRSGNAEGWMECFRKLATHFAAQHATPASAAERELRALFSAWSQASVERDLDASMAPIADHVVSYEHDAPLQYVGVAAVREVCRRGLDAAQGDFRWDVPDLQVVVRGDIAVTWGLNRMRGHAPGQPEVTSWSRGTRVFQKIDGAWKLIHQHVSFPCDPETMAALPDLRP</sequence>
<evidence type="ECO:0000313" key="5">
    <source>
        <dbReference type="Proteomes" id="UP001217838"/>
    </source>
</evidence>
<organism evidence="4 5">
    <name type="scientific">Nannocystis radixulma</name>
    <dbReference type="NCBI Taxonomy" id="2995305"/>
    <lineage>
        <taxon>Bacteria</taxon>
        <taxon>Pseudomonadati</taxon>
        <taxon>Myxococcota</taxon>
        <taxon>Polyangia</taxon>
        <taxon>Nannocystales</taxon>
        <taxon>Nannocystaceae</taxon>
        <taxon>Nannocystis</taxon>
    </lineage>
</organism>
<evidence type="ECO:0000259" key="3">
    <source>
        <dbReference type="Pfam" id="PF13474"/>
    </source>
</evidence>
<dbReference type="Proteomes" id="UP001217838">
    <property type="component" value="Unassembled WGS sequence"/>
</dbReference>
<accession>A0ABT5BGT2</accession>
<dbReference type="InterPro" id="IPR023393">
    <property type="entry name" value="START-like_dom_sf"/>
</dbReference>
<dbReference type="InterPro" id="IPR013538">
    <property type="entry name" value="ASHA1/2-like_C"/>
</dbReference>
<gene>
    <name evidence="4" type="ORF">POL58_33665</name>
</gene>
<dbReference type="Gene3D" id="3.30.530.20">
    <property type="match status" value="1"/>
</dbReference>
<protein>
    <submittedName>
        <fullName evidence="4">SRPBCC domain-containing protein</fullName>
    </submittedName>
</protein>
<name>A0ABT5BGT2_9BACT</name>